<proteinExistence type="predicted"/>
<feature type="non-terminal residue" evidence="1">
    <location>
        <position position="148"/>
    </location>
</feature>
<protein>
    <submittedName>
        <fullName evidence="1">Uncharacterized protein</fullName>
    </submittedName>
</protein>
<evidence type="ECO:0000313" key="2">
    <source>
        <dbReference type="Proteomes" id="UP001159428"/>
    </source>
</evidence>
<accession>A0AAU9WWX5</accession>
<dbReference type="EMBL" id="CALNXJ010000024">
    <property type="protein sequence ID" value="CAH3129279.1"/>
    <property type="molecule type" value="Genomic_DNA"/>
</dbReference>
<dbReference type="AlphaFoldDB" id="A0AAU9WWX5"/>
<dbReference type="Proteomes" id="UP001159428">
    <property type="component" value="Unassembled WGS sequence"/>
</dbReference>
<reference evidence="1 2" key="1">
    <citation type="submission" date="2022-05" db="EMBL/GenBank/DDBJ databases">
        <authorList>
            <consortium name="Genoscope - CEA"/>
            <person name="William W."/>
        </authorList>
    </citation>
    <scope>NUCLEOTIDE SEQUENCE [LARGE SCALE GENOMIC DNA]</scope>
</reference>
<evidence type="ECO:0000313" key="1">
    <source>
        <dbReference type="EMBL" id="CAH3129279.1"/>
    </source>
</evidence>
<name>A0AAU9WWX5_9CNID</name>
<keyword evidence="2" id="KW-1185">Reference proteome</keyword>
<gene>
    <name evidence="1" type="ORF">PMEA_00013805</name>
</gene>
<organism evidence="1 2">
    <name type="scientific">Pocillopora meandrina</name>
    <dbReference type="NCBI Taxonomy" id="46732"/>
    <lineage>
        <taxon>Eukaryota</taxon>
        <taxon>Metazoa</taxon>
        <taxon>Cnidaria</taxon>
        <taxon>Anthozoa</taxon>
        <taxon>Hexacorallia</taxon>
        <taxon>Scleractinia</taxon>
        <taxon>Astrocoeniina</taxon>
        <taxon>Pocilloporidae</taxon>
        <taxon>Pocillopora</taxon>
    </lineage>
</organism>
<sequence>MKCVLFLYSESDSAKAEQLKDYLQGKLRKVADLRNITDILAEEQDFKKELSRSSCVVLTGSRHASSLIQNKRQETEDDFITFDGKEIHDAFTGNKELLDRLVIVFFTERNKNDWIPTGLDESRIFYLPGEKIQRGNPSLDHLEDCINL</sequence>
<comment type="caution">
    <text evidence="1">The sequence shown here is derived from an EMBL/GenBank/DDBJ whole genome shotgun (WGS) entry which is preliminary data.</text>
</comment>